<sequence length="83" mass="9044">MTKSEFLVYLDTEISASQARISTKNTKSDRVDTGRMEFLTVIKNMLTKNATPEDVGRLGAFNDVAQKLGVLASSKTLFSGLEG</sequence>
<evidence type="ECO:0000313" key="2">
    <source>
        <dbReference type="EMBL" id="TWS02072.1"/>
    </source>
</evidence>
<dbReference type="EMBL" id="VFET01000021">
    <property type="protein sequence ID" value="TWS02072.1"/>
    <property type="molecule type" value="Genomic_DNA"/>
</dbReference>
<evidence type="ECO:0000313" key="4">
    <source>
        <dbReference type="Proteomes" id="UP000317951"/>
    </source>
</evidence>
<name>A0A5C5Q8R6_9PSED</name>
<evidence type="ECO:0000313" key="3">
    <source>
        <dbReference type="Proteomes" id="UP000182858"/>
    </source>
</evidence>
<organism evidence="2 4">
    <name type="scientific">Pseudomonas extremaustralis</name>
    <dbReference type="NCBI Taxonomy" id="359110"/>
    <lineage>
        <taxon>Bacteria</taxon>
        <taxon>Pseudomonadati</taxon>
        <taxon>Pseudomonadota</taxon>
        <taxon>Gammaproteobacteria</taxon>
        <taxon>Pseudomonadales</taxon>
        <taxon>Pseudomonadaceae</taxon>
        <taxon>Pseudomonas</taxon>
    </lineage>
</organism>
<evidence type="ECO:0000313" key="1">
    <source>
        <dbReference type="EMBL" id="SDF24825.1"/>
    </source>
</evidence>
<dbReference type="Proteomes" id="UP000317951">
    <property type="component" value="Unassembled WGS sequence"/>
</dbReference>
<gene>
    <name evidence="2" type="ORF">FIV36_22070</name>
    <name evidence="1" type="ORF">SAMN05216591_2378</name>
</gene>
<protein>
    <submittedName>
        <fullName evidence="2">Uncharacterized protein</fullName>
    </submittedName>
</protein>
<keyword evidence="3" id="KW-1185">Reference proteome</keyword>
<proteinExistence type="predicted"/>
<dbReference type="EMBL" id="LT629689">
    <property type="protein sequence ID" value="SDF24825.1"/>
    <property type="molecule type" value="Genomic_DNA"/>
</dbReference>
<dbReference type="OrthoDB" id="7028376at2"/>
<dbReference type="AlphaFoldDB" id="A0A5C5Q8R6"/>
<dbReference type="Proteomes" id="UP000182858">
    <property type="component" value="Chromosome I"/>
</dbReference>
<reference evidence="1 3" key="1">
    <citation type="submission" date="2016-10" db="EMBL/GenBank/DDBJ databases">
        <authorList>
            <person name="Varghese N."/>
            <person name="Submissions S."/>
        </authorList>
    </citation>
    <scope>NUCLEOTIDE SEQUENCE [LARGE SCALE GENOMIC DNA]</scope>
    <source>
        <strain evidence="1 3">DSM 17835</strain>
    </source>
</reference>
<reference evidence="2 4" key="2">
    <citation type="submission" date="2019-06" db="EMBL/GenBank/DDBJ databases">
        <title>Pseudomonas bimorpha sp. nov. isolated from bovine raw milk and skim milk concentrate.</title>
        <authorList>
            <person name="Hofmann K."/>
            <person name="Huptas C."/>
            <person name="Doll E."/>
            <person name="Scherer S."/>
            <person name="Wenning M."/>
        </authorList>
    </citation>
    <scope>NUCLEOTIDE SEQUENCE [LARGE SCALE GENOMIC DNA]</scope>
    <source>
        <strain evidence="2 4">DSM 17835</strain>
    </source>
</reference>
<dbReference type="GeneID" id="78553832"/>
<accession>A0A5C5Q8R6</accession>
<dbReference type="RefSeq" id="WP_010566028.1">
    <property type="nucleotide sequence ID" value="NZ_LT629689.1"/>
</dbReference>